<evidence type="ECO:0000256" key="1">
    <source>
        <dbReference type="SAM" id="MobiDB-lite"/>
    </source>
</evidence>
<sequence>MYDIYDFKYSNNVKRYKDSDQLHLYKYFFEQMNPGKTIRNLFFLFIPKIGIKQKKTEGLSDFRKRIQDELEDAEPSLVQIEYDPNKVIEYLLKGKRSQEAVDFPQNTGYLCNWCEYQDYCQKGIDYMLLPKNERRNIEKIEKKVIWLYGSPFSGKTTFANKFPDPLMLNTDGNIKFVDAPYISIKDKVEANGRMSPKRVFAWAVFKDAIEELEKKENNFKTIIVDLLEDCHEHCRLYMYDQMGITHESDDSYRAWDKERTEYLSTMKRLVNMDYENIILISHEDTSKDITKKGGDKITAIKPNLQEKIANKVAGMVDIVARVVADGDVRTLSFKTNEVIFGGGRLTVSTTEIPLDYDAFLAVYAEANANAVKTMHGEKVEGAINGSSSTGRTGRAYRTVKNTPPETEAVPAPTDADAPDEKEQFSKPVEESTETTSTDEGTVATGSDESAAPPVEECTAKEAPVAEKLVTRTRKKRGE</sequence>
<feature type="compositionally biased region" description="Low complexity" evidence="1">
    <location>
        <begin position="433"/>
        <end position="445"/>
    </location>
</feature>
<gene>
    <name evidence="3" type="ORF">SDC9_90015</name>
</gene>
<feature type="region of interest" description="Disordered" evidence="1">
    <location>
        <begin position="382"/>
        <end position="478"/>
    </location>
</feature>
<name>A0A644ZR62_9ZZZZ</name>
<dbReference type="Pfam" id="PF12705">
    <property type="entry name" value="PDDEXK_1"/>
    <property type="match status" value="1"/>
</dbReference>
<dbReference type="Gene3D" id="3.90.320.10">
    <property type="match status" value="1"/>
</dbReference>
<dbReference type="Pfam" id="PF13479">
    <property type="entry name" value="AAA_24"/>
    <property type="match status" value="1"/>
</dbReference>
<evidence type="ECO:0000313" key="3">
    <source>
        <dbReference type="EMBL" id="MPM43342.1"/>
    </source>
</evidence>
<evidence type="ECO:0000259" key="2">
    <source>
        <dbReference type="Pfam" id="PF12705"/>
    </source>
</evidence>
<protein>
    <recommendedName>
        <fullName evidence="2">PD-(D/E)XK endonuclease-like domain-containing protein</fullName>
    </recommendedName>
</protein>
<dbReference type="InterPro" id="IPR027417">
    <property type="entry name" value="P-loop_NTPase"/>
</dbReference>
<proteinExistence type="predicted"/>
<dbReference type="InterPro" id="IPR038726">
    <property type="entry name" value="PDDEXK_AddAB-type"/>
</dbReference>
<organism evidence="3">
    <name type="scientific">bioreactor metagenome</name>
    <dbReference type="NCBI Taxonomy" id="1076179"/>
    <lineage>
        <taxon>unclassified sequences</taxon>
        <taxon>metagenomes</taxon>
        <taxon>ecological metagenomes</taxon>
    </lineage>
</organism>
<dbReference type="EMBL" id="VSSQ01010068">
    <property type="protein sequence ID" value="MPM43342.1"/>
    <property type="molecule type" value="Genomic_DNA"/>
</dbReference>
<dbReference type="AlphaFoldDB" id="A0A644ZR62"/>
<feature type="domain" description="PD-(D/E)XK endonuclease-like" evidence="2">
    <location>
        <begin position="3"/>
        <end position="121"/>
    </location>
</feature>
<dbReference type="SUPFAM" id="SSF52540">
    <property type="entry name" value="P-loop containing nucleoside triphosphate hydrolases"/>
    <property type="match status" value="1"/>
</dbReference>
<reference evidence="3" key="1">
    <citation type="submission" date="2019-08" db="EMBL/GenBank/DDBJ databases">
        <authorList>
            <person name="Kucharzyk K."/>
            <person name="Murdoch R.W."/>
            <person name="Higgins S."/>
            <person name="Loffler F."/>
        </authorList>
    </citation>
    <scope>NUCLEOTIDE SEQUENCE</scope>
</reference>
<feature type="compositionally biased region" description="Basic and acidic residues" evidence="1">
    <location>
        <begin position="418"/>
        <end position="429"/>
    </location>
</feature>
<comment type="caution">
    <text evidence="3">The sequence shown here is derived from an EMBL/GenBank/DDBJ whole genome shotgun (WGS) entry which is preliminary data.</text>
</comment>
<feature type="compositionally biased region" description="Low complexity" evidence="1">
    <location>
        <begin position="402"/>
        <end position="415"/>
    </location>
</feature>
<accession>A0A644ZR62</accession>
<dbReference type="InterPro" id="IPR011604">
    <property type="entry name" value="PDDEXK-like_dom_sf"/>
</dbReference>